<dbReference type="GO" id="GO:0005840">
    <property type="term" value="C:ribosome"/>
    <property type="evidence" value="ECO:0007669"/>
    <property type="project" value="UniProtKB-KW"/>
</dbReference>
<evidence type="ECO:0000259" key="8">
    <source>
        <dbReference type="SMART" id="SM00739"/>
    </source>
</evidence>
<evidence type="ECO:0000256" key="6">
    <source>
        <dbReference type="RuleBase" id="RU003477"/>
    </source>
</evidence>
<evidence type="ECO:0000256" key="1">
    <source>
        <dbReference type="ARBA" id="ARBA00010618"/>
    </source>
</evidence>
<dbReference type="GO" id="GO:0006412">
    <property type="term" value="P:translation"/>
    <property type="evidence" value="ECO:0007669"/>
    <property type="project" value="UniProtKB-UniRule"/>
</dbReference>
<feature type="domain" description="KOW" evidence="8">
    <location>
        <begin position="10"/>
        <end position="37"/>
    </location>
</feature>
<gene>
    <name evidence="5 9" type="primary">rplX</name>
    <name evidence="9" type="ORF">K4G66_00180</name>
</gene>
<sequence>MALVKKKKYKIKSGDTVKVIAGNDKGKTGEVLSILALDGKAVVDGVNVVTKHVKPSAQNPEGGRNQQEAPIHISNLMLIDPASGEPIKVGKKKNDKGKNQRYNKKTGDFI</sequence>
<dbReference type="PANTHER" id="PTHR12903">
    <property type="entry name" value="MITOCHONDRIAL RIBOSOMAL PROTEIN L24"/>
    <property type="match status" value="1"/>
</dbReference>
<dbReference type="GO" id="GO:0003735">
    <property type="term" value="F:structural constituent of ribosome"/>
    <property type="evidence" value="ECO:0007669"/>
    <property type="project" value="InterPro"/>
</dbReference>
<name>A0AA49GPG6_9BACT</name>
<dbReference type="InterPro" id="IPR005825">
    <property type="entry name" value="Ribosomal_uL24_CS"/>
</dbReference>
<dbReference type="EMBL" id="CP120682">
    <property type="protein sequence ID" value="WKN37128.1"/>
    <property type="molecule type" value="Genomic_DNA"/>
</dbReference>
<protein>
    <recommendedName>
        <fullName evidence="4 5">Large ribosomal subunit protein uL24</fullName>
    </recommendedName>
</protein>
<keyword evidence="5" id="KW-0699">rRNA-binding</keyword>
<dbReference type="SUPFAM" id="SSF50104">
    <property type="entry name" value="Translation proteins SH3-like domain"/>
    <property type="match status" value="1"/>
</dbReference>
<evidence type="ECO:0000256" key="5">
    <source>
        <dbReference type="HAMAP-Rule" id="MF_01326"/>
    </source>
</evidence>
<dbReference type="Pfam" id="PF00467">
    <property type="entry name" value="KOW"/>
    <property type="match status" value="1"/>
</dbReference>
<feature type="compositionally biased region" description="Basic residues" evidence="7">
    <location>
        <begin position="89"/>
        <end position="104"/>
    </location>
</feature>
<keyword evidence="2 5" id="KW-0689">Ribosomal protein</keyword>
<keyword evidence="3 5" id="KW-0687">Ribonucleoprotein</keyword>
<proteinExistence type="inferred from homology"/>
<dbReference type="InterPro" id="IPR003256">
    <property type="entry name" value="Ribosomal_uL24"/>
</dbReference>
<comment type="similarity">
    <text evidence="1 5 6">Belongs to the universal ribosomal protein uL24 family.</text>
</comment>
<keyword evidence="5" id="KW-0694">RNA-binding</keyword>
<comment type="function">
    <text evidence="5">One of two assembly initiator proteins, it binds directly to the 5'-end of the 23S rRNA, where it nucleates assembly of the 50S subunit.</text>
</comment>
<evidence type="ECO:0000313" key="9">
    <source>
        <dbReference type="EMBL" id="WKN37128.1"/>
    </source>
</evidence>
<evidence type="ECO:0000256" key="4">
    <source>
        <dbReference type="ARBA" id="ARBA00035206"/>
    </source>
</evidence>
<evidence type="ECO:0000256" key="7">
    <source>
        <dbReference type="SAM" id="MobiDB-lite"/>
    </source>
</evidence>
<dbReference type="NCBIfam" id="TIGR01079">
    <property type="entry name" value="rplX_bact"/>
    <property type="match status" value="1"/>
</dbReference>
<reference evidence="9" key="2">
    <citation type="journal article" date="2024" name="Antonie Van Leeuwenhoek">
        <title>Roseihalotalea indica gen. nov., sp. nov., a halophilic Bacteroidetes from mesopelagic Southwest Indian Ocean with higher carbohydrate metabolic potential.</title>
        <authorList>
            <person name="Chen B."/>
            <person name="Zhang M."/>
            <person name="Lin D."/>
            <person name="Ye J."/>
            <person name="Tang K."/>
        </authorList>
    </citation>
    <scope>NUCLEOTIDE SEQUENCE</scope>
    <source>
        <strain evidence="9">TK19036</strain>
    </source>
</reference>
<dbReference type="InterPro" id="IPR014722">
    <property type="entry name" value="Rib_uL2_dom2"/>
</dbReference>
<comment type="subunit">
    <text evidence="5">Part of the 50S ribosomal subunit.</text>
</comment>
<comment type="function">
    <text evidence="5">One of the proteins that surrounds the polypeptide exit tunnel on the outside of the subunit.</text>
</comment>
<dbReference type="InterPro" id="IPR057264">
    <property type="entry name" value="Ribosomal_uL24_C"/>
</dbReference>
<feature type="region of interest" description="Disordered" evidence="7">
    <location>
        <begin position="84"/>
        <end position="110"/>
    </location>
</feature>
<dbReference type="HAMAP" id="MF_01326_B">
    <property type="entry name" value="Ribosomal_uL24_B"/>
    <property type="match status" value="1"/>
</dbReference>
<reference evidence="9" key="1">
    <citation type="journal article" date="2023" name="Comput. Struct. Biotechnol. J.">
        <title>Discovery of a novel marine Bacteroidetes with a rich repertoire of carbohydrate-active enzymes.</title>
        <authorList>
            <person name="Chen B."/>
            <person name="Liu G."/>
            <person name="Chen Q."/>
            <person name="Wang H."/>
            <person name="Liu L."/>
            <person name="Tang K."/>
        </authorList>
    </citation>
    <scope>NUCLEOTIDE SEQUENCE</scope>
    <source>
        <strain evidence="9">TK19036</strain>
    </source>
</reference>
<dbReference type="Pfam" id="PF17136">
    <property type="entry name" value="ribosomal_L24"/>
    <property type="match status" value="1"/>
</dbReference>
<dbReference type="AlphaFoldDB" id="A0AA49GPG6"/>
<dbReference type="SMART" id="SM00739">
    <property type="entry name" value="KOW"/>
    <property type="match status" value="1"/>
</dbReference>
<accession>A0AA49GPG6</accession>
<dbReference type="InterPro" id="IPR008991">
    <property type="entry name" value="Translation_prot_SH3-like_sf"/>
</dbReference>
<evidence type="ECO:0000256" key="3">
    <source>
        <dbReference type="ARBA" id="ARBA00023274"/>
    </source>
</evidence>
<dbReference type="CDD" id="cd06089">
    <property type="entry name" value="KOW_RPL26"/>
    <property type="match status" value="1"/>
</dbReference>
<dbReference type="Gene3D" id="2.30.30.30">
    <property type="match status" value="1"/>
</dbReference>
<dbReference type="GO" id="GO:1990904">
    <property type="term" value="C:ribonucleoprotein complex"/>
    <property type="evidence" value="ECO:0007669"/>
    <property type="project" value="UniProtKB-KW"/>
</dbReference>
<organism evidence="9">
    <name type="scientific">Roseihalotalea indica</name>
    <dbReference type="NCBI Taxonomy" id="2867963"/>
    <lineage>
        <taxon>Bacteria</taxon>
        <taxon>Pseudomonadati</taxon>
        <taxon>Bacteroidota</taxon>
        <taxon>Cytophagia</taxon>
        <taxon>Cytophagales</taxon>
        <taxon>Catalimonadaceae</taxon>
        <taxon>Roseihalotalea</taxon>
    </lineage>
</organism>
<dbReference type="PROSITE" id="PS01108">
    <property type="entry name" value="RIBOSOMAL_L24"/>
    <property type="match status" value="1"/>
</dbReference>
<evidence type="ECO:0000256" key="2">
    <source>
        <dbReference type="ARBA" id="ARBA00022980"/>
    </source>
</evidence>
<dbReference type="InterPro" id="IPR041988">
    <property type="entry name" value="Ribosomal_uL24_KOW"/>
</dbReference>
<dbReference type="InterPro" id="IPR005824">
    <property type="entry name" value="KOW"/>
</dbReference>
<dbReference type="GO" id="GO:0019843">
    <property type="term" value="F:rRNA binding"/>
    <property type="evidence" value="ECO:0007669"/>
    <property type="project" value="UniProtKB-UniRule"/>
</dbReference>